<proteinExistence type="evidence at transcript level"/>
<accession>B7FLR7</accession>
<feature type="compositionally biased region" description="Basic and acidic residues" evidence="2">
    <location>
        <begin position="172"/>
        <end position="188"/>
    </location>
</feature>
<dbReference type="EMBL" id="BT053039">
    <property type="protein sequence ID" value="ACJ85700.1"/>
    <property type="molecule type" value="mRNA"/>
</dbReference>
<evidence type="ECO:0000313" key="3">
    <source>
        <dbReference type="EMBL" id="ACJ85700.1"/>
    </source>
</evidence>
<dbReference type="InterPro" id="IPR001563">
    <property type="entry name" value="Peptidase_S10"/>
</dbReference>
<evidence type="ECO:0000256" key="2">
    <source>
        <dbReference type="SAM" id="MobiDB-lite"/>
    </source>
</evidence>
<name>B7FLR7_MEDTR</name>
<dbReference type="AlphaFoldDB" id="B7FLR7"/>
<dbReference type="ExpressionAtlas" id="B7FLR7">
    <property type="expression patterns" value="differential"/>
</dbReference>
<dbReference type="SUPFAM" id="SSF53474">
    <property type="entry name" value="alpha/beta-Hydrolases"/>
    <property type="match status" value="1"/>
</dbReference>
<dbReference type="MEROPS" id="S10.A45"/>
<dbReference type="Gene3D" id="3.40.50.1820">
    <property type="entry name" value="alpha/beta hydrolase"/>
    <property type="match status" value="1"/>
</dbReference>
<organism evidence="3">
    <name type="scientific">Medicago truncatula</name>
    <name type="common">Barrel medic</name>
    <name type="synonym">Medicago tribuloides</name>
    <dbReference type="NCBI Taxonomy" id="3880"/>
    <lineage>
        <taxon>Eukaryota</taxon>
        <taxon>Viridiplantae</taxon>
        <taxon>Streptophyta</taxon>
        <taxon>Embryophyta</taxon>
        <taxon>Tracheophyta</taxon>
        <taxon>Spermatophyta</taxon>
        <taxon>Magnoliopsida</taxon>
        <taxon>eudicotyledons</taxon>
        <taxon>Gunneridae</taxon>
        <taxon>Pentapetalae</taxon>
        <taxon>rosids</taxon>
        <taxon>fabids</taxon>
        <taxon>Fabales</taxon>
        <taxon>Fabaceae</taxon>
        <taxon>Papilionoideae</taxon>
        <taxon>50 kb inversion clade</taxon>
        <taxon>NPAAA clade</taxon>
        <taxon>Hologalegina</taxon>
        <taxon>IRL clade</taxon>
        <taxon>Trifolieae</taxon>
        <taxon>Medicago</taxon>
    </lineage>
</organism>
<protein>
    <recommendedName>
        <fullName evidence="4">Serine carboxypeptidase-like protein</fullName>
    </recommendedName>
</protein>
<reference evidence="3" key="1">
    <citation type="submission" date="2008-12" db="EMBL/GenBank/DDBJ databases">
        <title>Medicago truncatula full length cdna cloning project.</title>
        <authorList>
            <person name="Moskal W."/>
            <person name="Chan A."/>
            <person name="Cheung F."/>
            <person name="Xiao Y."/>
            <person name="Town C.D."/>
        </authorList>
    </citation>
    <scope>NUCLEOTIDE SEQUENCE</scope>
</reference>
<comment type="similarity">
    <text evidence="1">Belongs to the peptidase S10 family.</text>
</comment>
<evidence type="ECO:0008006" key="4">
    <source>
        <dbReference type="Google" id="ProtNLM"/>
    </source>
</evidence>
<evidence type="ECO:0000256" key="1">
    <source>
        <dbReference type="ARBA" id="ARBA00009431"/>
    </source>
</evidence>
<dbReference type="Pfam" id="PF00450">
    <property type="entry name" value="Peptidase_S10"/>
    <property type="match status" value="1"/>
</dbReference>
<dbReference type="InterPro" id="IPR029058">
    <property type="entry name" value="AB_hydrolase_fold"/>
</dbReference>
<feature type="region of interest" description="Disordered" evidence="2">
    <location>
        <begin position="167"/>
        <end position="188"/>
    </location>
</feature>
<dbReference type="GO" id="GO:0004185">
    <property type="term" value="F:serine-type carboxypeptidase activity"/>
    <property type="evidence" value="ECO:0007669"/>
    <property type="project" value="InterPro"/>
</dbReference>
<dbReference type="GO" id="GO:0006508">
    <property type="term" value="P:proteolysis"/>
    <property type="evidence" value="ECO:0007669"/>
    <property type="project" value="InterPro"/>
</dbReference>
<sequence>MTSRSICSEIFDQIMDIAGNINYYDIRKQCEGSLCYDFSNAETFLNMKSVREALGVGDLEFVSCSSTVYSAMLQDWMKNLEVGIPALLEDGIKVLVYAGEEDLICNWLGNSRWVDAMTWSGQKEFKVSPTTPYLVDSEEAGDLKSHGPLAFLKVKEAGHMVPYGSTKSCTSDVKRLDARETDKDKGRR</sequence>